<dbReference type="GO" id="GO:0006508">
    <property type="term" value="P:proteolysis"/>
    <property type="evidence" value="ECO:0007669"/>
    <property type="project" value="UniProtKB-KW"/>
</dbReference>
<dbReference type="RefSeq" id="WP_158765527.1">
    <property type="nucleotide sequence ID" value="NZ_CP047045.1"/>
</dbReference>
<reference evidence="2" key="1">
    <citation type="submission" date="2019-12" db="EMBL/GenBank/DDBJ databases">
        <title>Complete genome of Terracaulis silvestris 0127_4.</title>
        <authorList>
            <person name="Vieira S."/>
            <person name="Riedel T."/>
            <person name="Sproer C."/>
            <person name="Pascual J."/>
            <person name="Boedeker C."/>
            <person name="Overmann J."/>
        </authorList>
    </citation>
    <scope>NUCLEOTIDE SEQUENCE [LARGE SCALE GENOMIC DNA]</scope>
    <source>
        <strain evidence="2">0127_4</strain>
    </source>
</reference>
<dbReference type="GO" id="GO:0008233">
    <property type="term" value="F:peptidase activity"/>
    <property type="evidence" value="ECO:0007669"/>
    <property type="project" value="UniProtKB-KW"/>
</dbReference>
<gene>
    <name evidence="1" type="primary">paiB</name>
    <name evidence="1" type="ORF">DSM104635_01420</name>
</gene>
<dbReference type="InterPro" id="IPR007396">
    <property type="entry name" value="TR_PAI2-type"/>
</dbReference>
<keyword evidence="1" id="KW-0378">Hydrolase</keyword>
<name>A0A6I6MHZ5_9CAUL</name>
<evidence type="ECO:0000313" key="2">
    <source>
        <dbReference type="Proteomes" id="UP000431269"/>
    </source>
</evidence>
<dbReference type="Pfam" id="PF04299">
    <property type="entry name" value="FMN_bind_2"/>
    <property type="match status" value="1"/>
</dbReference>
<dbReference type="PANTHER" id="PTHR35802">
    <property type="entry name" value="PROTEASE SYNTHASE AND SPORULATION PROTEIN PAI 2"/>
    <property type="match status" value="1"/>
</dbReference>
<dbReference type="Gene3D" id="2.30.110.10">
    <property type="entry name" value="Electron Transport, Fmn-binding Protein, Chain A"/>
    <property type="match status" value="1"/>
</dbReference>
<dbReference type="AlphaFoldDB" id="A0A6I6MHZ5"/>
<proteinExistence type="predicted"/>
<protein>
    <submittedName>
        <fullName evidence="1">Protease synthase and sporulation protein PAI 2</fullName>
    </submittedName>
</protein>
<dbReference type="PIRSF" id="PIRSF010372">
    <property type="entry name" value="PaiB"/>
    <property type="match status" value="1"/>
</dbReference>
<organism evidence="1 2">
    <name type="scientific">Terricaulis silvestris</name>
    <dbReference type="NCBI Taxonomy" id="2686094"/>
    <lineage>
        <taxon>Bacteria</taxon>
        <taxon>Pseudomonadati</taxon>
        <taxon>Pseudomonadota</taxon>
        <taxon>Alphaproteobacteria</taxon>
        <taxon>Caulobacterales</taxon>
        <taxon>Caulobacteraceae</taxon>
        <taxon>Terricaulis</taxon>
    </lineage>
</organism>
<evidence type="ECO:0000313" key="1">
    <source>
        <dbReference type="EMBL" id="QGZ94600.1"/>
    </source>
</evidence>
<dbReference type="Proteomes" id="UP000431269">
    <property type="component" value="Chromosome"/>
</dbReference>
<keyword evidence="2" id="KW-1185">Reference proteome</keyword>
<keyword evidence="1" id="KW-0645">Protease</keyword>
<accession>A0A6I6MHZ5</accession>
<sequence length="215" mass="23756">MYVPHHFATDEADALIARLARRWAGVLITVDADGTPTGTHMPILWDAERKIATGHIARPNPQWKLGDGRGLLVLSGAEAYVTPSWYPSKRENGKTVPTWNYEAVHLSGRVEWFEDAMRLEAVVRDLSAFHEHDRAEPWSIGEAPRAYIDALLRGIVGVTLHVDRVEAKRKLSQNKSEPDFNGVERGLAASGDALEGEVAALMRETRAVSDDPDGN</sequence>
<dbReference type="SUPFAM" id="SSF50475">
    <property type="entry name" value="FMN-binding split barrel"/>
    <property type="match status" value="1"/>
</dbReference>
<dbReference type="EMBL" id="CP047045">
    <property type="protein sequence ID" value="QGZ94600.1"/>
    <property type="molecule type" value="Genomic_DNA"/>
</dbReference>
<dbReference type="PANTHER" id="PTHR35802:SF1">
    <property type="entry name" value="PROTEASE SYNTHASE AND SPORULATION PROTEIN PAI 2"/>
    <property type="match status" value="1"/>
</dbReference>
<dbReference type="KEGG" id="tsv:DSM104635_01420"/>
<dbReference type="InterPro" id="IPR012349">
    <property type="entry name" value="Split_barrel_FMN-bd"/>
</dbReference>